<sequence>MVRLVSFNAKRFISLVLMVIKEIIFWPHKILLCLSLFVLIKIPSLLLLWLKIQ</sequence>
<name>I1CGK3_RHIO9</name>
<reference evidence="2 3" key="1">
    <citation type="journal article" date="2009" name="PLoS Genet.">
        <title>Genomic analysis of the basal lineage fungus Rhizopus oryzae reveals a whole-genome duplication.</title>
        <authorList>
            <person name="Ma L.-J."/>
            <person name="Ibrahim A.S."/>
            <person name="Skory C."/>
            <person name="Grabherr M.G."/>
            <person name="Burger G."/>
            <person name="Butler M."/>
            <person name="Elias M."/>
            <person name="Idnurm A."/>
            <person name="Lang B.F."/>
            <person name="Sone T."/>
            <person name="Abe A."/>
            <person name="Calvo S.E."/>
            <person name="Corrochano L.M."/>
            <person name="Engels R."/>
            <person name="Fu J."/>
            <person name="Hansberg W."/>
            <person name="Kim J.-M."/>
            <person name="Kodira C.D."/>
            <person name="Koehrsen M.J."/>
            <person name="Liu B."/>
            <person name="Miranda-Saavedra D."/>
            <person name="O'Leary S."/>
            <person name="Ortiz-Castellanos L."/>
            <person name="Poulter R."/>
            <person name="Rodriguez-Romero J."/>
            <person name="Ruiz-Herrera J."/>
            <person name="Shen Y.-Q."/>
            <person name="Zeng Q."/>
            <person name="Galagan J."/>
            <person name="Birren B.W."/>
            <person name="Cuomo C.A."/>
            <person name="Wickes B.L."/>
        </authorList>
    </citation>
    <scope>NUCLEOTIDE SEQUENCE [LARGE SCALE GENOMIC DNA]</scope>
    <source>
        <strain evidence="3">RA 99-880 / ATCC MYA-4621 / FGSC 9543 / NRRL 43880</strain>
    </source>
</reference>
<dbReference type="EMBL" id="CH476741">
    <property type="protein sequence ID" value="EIE87583.1"/>
    <property type="molecule type" value="Genomic_DNA"/>
</dbReference>
<accession>I1CGK3</accession>
<keyword evidence="1" id="KW-0812">Transmembrane</keyword>
<dbReference type="AlphaFoldDB" id="I1CGK3"/>
<dbReference type="InParanoid" id="I1CGK3"/>
<protein>
    <submittedName>
        <fullName evidence="2">Uncharacterized protein</fullName>
    </submittedName>
</protein>
<dbReference type="Proteomes" id="UP000009138">
    <property type="component" value="Unassembled WGS sequence"/>
</dbReference>
<keyword evidence="3" id="KW-1185">Reference proteome</keyword>
<dbReference type="VEuPathDB" id="FungiDB:RO3G_12294"/>
<proteinExistence type="predicted"/>
<feature type="transmembrane region" description="Helical" evidence="1">
    <location>
        <begin position="34"/>
        <end position="52"/>
    </location>
</feature>
<keyword evidence="1" id="KW-1133">Transmembrane helix</keyword>
<dbReference type="RefSeq" id="XP_067522979.1">
    <property type="nucleotide sequence ID" value="XM_067666878.1"/>
</dbReference>
<gene>
    <name evidence="2" type="ORF">RO3G_12294</name>
</gene>
<evidence type="ECO:0000313" key="3">
    <source>
        <dbReference type="Proteomes" id="UP000009138"/>
    </source>
</evidence>
<organism evidence="2 3">
    <name type="scientific">Rhizopus delemar (strain RA 99-880 / ATCC MYA-4621 / FGSC 9543 / NRRL 43880)</name>
    <name type="common">Mucormycosis agent</name>
    <name type="synonym">Rhizopus arrhizus var. delemar</name>
    <dbReference type="NCBI Taxonomy" id="246409"/>
    <lineage>
        <taxon>Eukaryota</taxon>
        <taxon>Fungi</taxon>
        <taxon>Fungi incertae sedis</taxon>
        <taxon>Mucoromycota</taxon>
        <taxon>Mucoromycotina</taxon>
        <taxon>Mucoromycetes</taxon>
        <taxon>Mucorales</taxon>
        <taxon>Mucorineae</taxon>
        <taxon>Rhizopodaceae</taxon>
        <taxon>Rhizopus</taxon>
    </lineage>
</organism>
<evidence type="ECO:0000256" key="1">
    <source>
        <dbReference type="SAM" id="Phobius"/>
    </source>
</evidence>
<keyword evidence="1" id="KW-0472">Membrane</keyword>
<evidence type="ECO:0000313" key="2">
    <source>
        <dbReference type="EMBL" id="EIE87583.1"/>
    </source>
</evidence>
<dbReference type="GeneID" id="93619259"/>
<feature type="transmembrane region" description="Helical" evidence="1">
    <location>
        <begin position="12"/>
        <end position="28"/>
    </location>
</feature>